<keyword evidence="2" id="KW-1185">Reference proteome</keyword>
<proteinExistence type="predicted"/>
<name>A0A1G4MJH2_LACFM</name>
<organism evidence="1 2">
    <name type="scientific">Lachancea fermentati</name>
    <name type="common">Zygosaccharomyces fermentati</name>
    <dbReference type="NCBI Taxonomy" id="4955"/>
    <lineage>
        <taxon>Eukaryota</taxon>
        <taxon>Fungi</taxon>
        <taxon>Dikarya</taxon>
        <taxon>Ascomycota</taxon>
        <taxon>Saccharomycotina</taxon>
        <taxon>Saccharomycetes</taxon>
        <taxon>Saccharomycetales</taxon>
        <taxon>Saccharomycetaceae</taxon>
        <taxon>Lachancea</taxon>
    </lineage>
</organism>
<evidence type="ECO:0000313" key="1">
    <source>
        <dbReference type="EMBL" id="SCW04030.1"/>
    </source>
</evidence>
<dbReference type="EMBL" id="LT598491">
    <property type="protein sequence ID" value="SCW04030.1"/>
    <property type="molecule type" value="Genomic_DNA"/>
</dbReference>
<evidence type="ECO:0000313" key="2">
    <source>
        <dbReference type="Proteomes" id="UP000190831"/>
    </source>
</evidence>
<protein>
    <submittedName>
        <fullName evidence="1">LAFE_0H04368g1_1</fullName>
    </submittedName>
</protein>
<accession>A0A1G4MJH2</accession>
<gene>
    <name evidence="1" type="ORF">LAFE_0H04368G</name>
</gene>
<dbReference type="Proteomes" id="UP000190831">
    <property type="component" value="Chromosome H"/>
</dbReference>
<reference evidence="1 2" key="1">
    <citation type="submission" date="2016-03" db="EMBL/GenBank/DDBJ databases">
        <authorList>
            <person name="Devillers H."/>
        </authorList>
    </citation>
    <scope>NUCLEOTIDE SEQUENCE [LARGE SCALE GENOMIC DNA]</scope>
    <source>
        <strain evidence="1">CBS 6772</strain>
    </source>
</reference>
<dbReference type="AlphaFoldDB" id="A0A1G4MJH2"/>
<sequence>MRSSSIKNIEISKYLGIPIGSSLPPRFRLICFWRYGASTSDLHIVLRPTACSNVALQSYNSSSTGLQTPTANSARIVHLLSTPNAGPAPSLRLVLQTVRSLLTSLESEVRPRKNFEECDYPATITKTMAPRGLRKKFFFLLRCPRSEKGNVRRIQTKNLPRVGRIHKQIQRIHAQSWALSSETISKRLQDRAYVQEAQP</sequence>